<evidence type="ECO:0000256" key="3">
    <source>
        <dbReference type="ARBA" id="ARBA00022741"/>
    </source>
</evidence>
<dbReference type="InterPro" id="IPR006073">
    <property type="entry name" value="GTP-bd"/>
</dbReference>
<feature type="domain" description="G" evidence="8">
    <location>
        <begin position="216"/>
        <end position="304"/>
    </location>
</feature>
<feature type="binding site" evidence="7">
    <location>
        <position position="21"/>
    </location>
    <ligand>
        <name>(6S)-5-formyl-5,6,7,8-tetrahydrofolate</name>
        <dbReference type="ChEBI" id="CHEBI:57457"/>
    </ligand>
</feature>
<keyword evidence="6 7" id="KW-0342">GTP-binding</keyword>
<accession>A0A369VU46</accession>
<dbReference type="PANTHER" id="PTHR42714">
    <property type="entry name" value="TRNA MODIFICATION GTPASE GTPBP3"/>
    <property type="match status" value="1"/>
</dbReference>
<dbReference type="InterPro" id="IPR027368">
    <property type="entry name" value="MnmE_dom2"/>
</dbReference>
<keyword evidence="3 7" id="KW-0547">Nucleotide-binding</keyword>
<comment type="function">
    <text evidence="7">Exhibits a very high intrinsic GTPase hydrolysis rate. Involved in the addition of a carboxymethylaminomethyl (cmnm) group at the wobble position (U34) of certain tRNAs, forming tRNA-cmnm(5)s(2)U34.</text>
</comment>
<comment type="subcellular location">
    <subcellularLocation>
        <location evidence="7">Cytoplasm</location>
    </subcellularLocation>
</comment>
<feature type="binding site" evidence="7">
    <location>
        <position position="426"/>
    </location>
    <ligand>
        <name>(6S)-5-formyl-5,6,7,8-tetrahydrofolate</name>
        <dbReference type="ChEBI" id="CHEBI:57457"/>
    </ligand>
</feature>
<dbReference type="EC" id="3.6.-.-" evidence="7"/>
<dbReference type="NCBIfam" id="NF003661">
    <property type="entry name" value="PRK05291.1-3"/>
    <property type="match status" value="1"/>
</dbReference>
<evidence type="ECO:0000259" key="8">
    <source>
        <dbReference type="Pfam" id="PF01926"/>
    </source>
</evidence>
<comment type="similarity">
    <text evidence="1 7">Belongs to the TRAFAC class TrmE-Era-EngA-EngB-Septin-like GTPase superfamily. TrmE GTPase family.</text>
</comment>
<name>A0A369VU46_9SPHN</name>
<protein>
    <recommendedName>
        <fullName evidence="7">tRNA modification GTPase MnmE</fullName>
        <ecNumber evidence="7">3.6.-.-</ecNumber>
    </recommendedName>
</protein>
<evidence type="ECO:0000259" key="10">
    <source>
        <dbReference type="Pfam" id="PF12631"/>
    </source>
</evidence>
<dbReference type="GO" id="GO:0046872">
    <property type="term" value="F:metal ion binding"/>
    <property type="evidence" value="ECO:0007669"/>
    <property type="project" value="UniProtKB-KW"/>
</dbReference>
<dbReference type="InterPro" id="IPR018948">
    <property type="entry name" value="GTP-bd_TrmE_N"/>
</dbReference>
<evidence type="ECO:0000313" key="12">
    <source>
        <dbReference type="Proteomes" id="UP000253918"/>
    </source>
</evidence>
<dbReference type="InterPro" id="IPR027417">
    <property type="entry name" value="P-loop_NTPase"/>
</dbReference>
<dbReference type="NCBIfam" id="TIGR00231">
    <property type="entry name" value="small_GTP"/>
    <property type="match status" value="1"/>
</dbReference>
<dbReference type="GO" id="GO:0003924">
    <property type="term" value="F:GTPase activity"/>
    <property type="evidence" value="ECO:0007669"/>
    <property type="project" value="UniProtKB-UniRule"/>
</dbReference>
<dbReference type="GO" id="GO:0005737">
    <property type="term" value="C:cytoplasm"/>
    <property type="evidence" value="ECO:0007669"/>
    <property type="project" value="UniProtKB-SubCell"/>
</dbReference>
<dbReference type="InterPro" id="IPR005225">
    <property type="entry name" value="Small_GTP-bd"/>
</dbReference>
<feature type="binding site" evidence="7">
    <location>
        <position position="228"/>
    </location>
    <ligand>
        <name>Mg(2+)</name>
        <dbReference type="ChEBI" id="CHEBI:18420"/>
    </ligand>
</feature>
<evidence type="ECO:0000256" key="6">
    <source>
        <dbReference type="ARBA" id="ARBA00023134"/>
    </source>
</evidence>
<feature type="domain" description="MnmE helical" evidence="10">
    <location>
        <begin position="121"/>
        <end position="423"/>
    </location>
</feature>
<dbReference type="Gene3D" id="3.30.1360.120">
    <property type="entry name" value="Probable tRNA modification gtpase trme, domain 1"/>
    <property type="match status" value="1"/>
</dbReference>
<feature type="binding site" evidence="7">
    <location>
        <position position="249"/>
    </location>
    <ligand>
        <name>Mg(2+)</name>
        <dbReference type="ChEBI" id="CHEBI:18420"/>
    </ligand>
</feature>
<keyword evidence="2 7" id="KW-0819">tRNA processing</keyword>
<evidence type="ECO:0000313" key="11">
    <source>
        <dbReference type="EMBL" id="RDE04592.1"/>
    </source>
</evidence>
<dbReference type="GO" id="GO:0002098">
    <property type="term" value="P:tRNA wobble uridine modification"/>
    <property type="evidence" value="ECO:0007669"/>
    <property type="project" value="TreeGrafter"/>
</dbReference>
<evidence type="ECO:0000259" key="9">
    <source>
        <dbReference type="Pfam" id="PF10396"/>
    </source>
</evidence>
<dbReference type="CDD" id="cd14858">
    <property type="entry name" value="TrmE_N"/>
    <property type="match status" value="1"/>
</dbReference>
<dbReference type="SUPFAM" id="SSF52540">
    <property type="entry name" value="P-loop containing nucleoside triphosphate hydrolases"/>
    <property type="match status" value="1"/>
</dbReference>
<keyword evidence="4 7" id="KW-0378">Hydrolase</keyword>
<dbReference type="PANTHER" id="PTHR42714:SF2">
    <property type="entry name" value="TRNA MODIFICATION GTPASE GTPBP3, MITOCHONDRIAL"/>
    <property type="match status" value="1"/>
</dbReference>
<dbReference type="Gene3D" id="3.40.50.300">
    <property type="entry name" value="P-loop containing nucleotide triphosphate hydrolases"/>
    <property type="match status" value="1"/>
</dbReference>
<dbReference type="AlphaFoldDB" id="A0A369VU46"/>
<feature type="domain" description="GTP-binding protein TrmE N-terminal" evidence="9">
    <location>
        <begin position="4"/>
        <end position="118"/>
    </location>
</feature>
<dbReference type="Gene3D" id="1.20.120.430">
    <property type="entry name" value="tRNA modification GTPase MnmE domain 2"/>
    <property type="match status" value="1"/>
</dbReference>
<dbReference type="OrthoDB" id="9805918at2"/>
<comment type="cofactor">
    <cofactor evidence="7">
        <name>K(+)</name>
        <dbReference type="ChEBI" id="CHEBI:29103"/>
    </cofactor>
    <text evidence="7">Binds 1 potassium ion per subunit.</text>
</comment>
<dbReference type="CDD" id="cd04164">
    <property type="entry name" value="trmE"/>
    <property type="match status" value="1"/>
</dbReference>
<dbReference type="InterPro" id="IPR025867">
    <property type="entry name" value="MnmE_helical"/>
</dbReference>
<dbReference type="Pfam" id="PF10396">
    <property type="entry name" value="TrmE_N"/>
    <property type="match status" value="1"/>
</dbReference>
<dbReference type="Pfam" id="PF01926">
    <property type="entry name" value="MMR_HSR1"/>
    <property type="match status" value="1"/>
</dbReference>
<dbReference type="InterPro" id="IPR031168">
    <property type="entry name" value="G_TrmE"/>
</dbReference>
<feature type="binding site" evidence="7">
    <location>
        <begin position="334"/>
        <end position="336"/>
    </location>
    <ligand>
        <name>GTP</name>
        <dbReference type="ChEBI" id="CHEBI:37565"/>
    </ligand>
</feature>
<feature type="binding site" evidence="7">
    <location>
        <begin position="268"/>
        <end position="271"/>
    </location>
    <ligand>
        <name>GTP</name>
        <dbReference type="ChEBI" id="CHEBI:37565"/>
    </ligand>
</feature>
<dbReference type="SUPFAM" id="SSF103025">
    <property type="entry name" value="Folate-binding domain"/>
    <property type="match status" value="1"/>
</dbReference>
<comment type="subunit">
    <text evidence="7">Homodimer. Heterotetramer of two MnmE and two MnmG subunits.</text>
</comment>
<feature type="binding site" evidence="7">
    <location>
        <position position="118"/>
    </location>
    <ligand>
        <name>(6S)-5-formyl-5,6,7,8-tetrahydrofolate</name>
        <dbReference type="ChEBI" id="CHEBI:57457"/>
    </ligand>
</feature>
<sequence>MSDTIYAVSSGQPPAAIAVIRISGRQAIVAAAALCGDLPAPRRAGVRVLRRADGAPLDEALVLLFPGPRTATGEDLVELQVHGGRAVIAAVLSALGEQPGLRQANAGEFTRRALLNGRLDLTQAEGLGDLLMAETEAQRRAAQQASEGGVRRQVEAWGERLLALSGQVEALIDHSDEGDVDAHALQPVREAIRALASELGQAAAQPPVEGLRDGVRVVLAGPPNAGKSSLLNALIGREAAIVSAQPGTTRDRIEAGVVRAGTAWLLTDTAGLRAETADPIEAQGVVLADAAMRAADLVIWLGDDPPPVKALWVHARADMPERTITPVGPDLAVSARNGTGLEALWGELEGRAHALTPALDRPAFNQRQRDLLHSAVDAIARAGDTSDILIVAEELRVGRLAFDRITGRADVEAVLDALFGQFCIGK</sequence>
<feature type="binding site" evidence="7">
    <location>
        <position position="78"/>
    </location>
    <ligand>
        <name>(6S)-5-formyl-5,6,7,8-tetrahydrofolate</name>
        <dbReference type="ChEBI" id="CHEBI:57457"/>
    </ligand>
</feature>
<dbReference type="Proteomes" id="UP000253918">
    <property type="component" value="Unassembled WGS sequence"/>
</dbReference>
<dbReference type="Pfam" id="PF12631">
    <property type="entry name" value="MnmE_helical"/>
    <property type="match status" value="1"/>
</dbReference>
<feature type="binding site" evidence="7">
    <location>
        <begin position="224"/>
        <end position="229"/>
    </location>
    <ligand>
        <name>GTP</name>
        <dbReference type="ChEBI" id="CHEBI:37565"/>
    </ligand>
</feature>
<dbReference type="GO" id="GO:0005525">
    <property type="term" value="F:GTP binding"/>
    <property type="evidence" value="ECO:0007669"/>
    <property type="project" value="UniProtKB-UniRule"/>
</dbReference>
<comment type="caution">
    <text evidence="11">The sequence shown here is derived from an EMBL/GenBank/DDBJ whole genome shotgun (WGS) entry which is preliminary data.</text>
</comment>
<keyword evidence="12" id="KW-1185">Reference proteome</keyword>
<keyword evidence="5 7" id="KW-0630">Potassium</keyword>
<evidence type="ECO:0000256" key="2">
    <source>
        <dbReference type="ARBA" id="ARBA00022694"/>
    </source>
</evidence>
<proteinExistence type="inferred from homology"/>
<dbReference type="FunFam" id="3.30.1360.120:FF:000007">
    <property type="entry name" value="tRNA modification GTPase GTPBP3, mitochondrial"/>
    <property type="match status" value="1"/>
</dbReference>
<dbReference type="InterPro" id="IPR004520">
    <property type="entry name" value="GTPase_MnmE"/>
</dbReference>
<keyword evidence="7" id="KW-0963">Cytoplasm</keyword>
<keyword evidence="7" id="KW-0479">Metal-binding</keyword>
<dbReference type="RefSeq" id="WP_114688328.1">
    <property type="nucleotide sequence ID" value="NZ_QQNB01000003.1"/>
</dbReference>
<dbReference type="EMBL" id="QQNB01000003">
    <property type="protein sequence ID" value="RDE04592.1"/>
    <property type="molecule type" value="Genomic_DNA"/>
</dbReference>
<evidence type="ECO:0000256" key="4">
    <source>
        <dbReference type="ARBA" id="ARBA00022801"/>
    </source>
</evidence>
<evidence type="ECO:0000256" key="1">
    <source>
        <dbReference type="ARBA" id="ARBA00011043"/>
    </source>
</evidence>
<dbReference type="GO" id="GO:0030488">
    <property type="term" value="P:tRNA methylation"/>
    <property type="evidence" value="ECO:0007669"/>
    <property type="project" value="TreeGrafter"/>
</dbReference>
<evidence type="ECO:0000256" key="5">
    <source>
        <dbReference type="ARBA" id="ARBA00022958"/>
    </source>
</evidence>
<gene>
    <name evidence="7" type="primary">mnmE</name>
    <name evidence="7" type="synonym">trmE</name>
    <name evidence="11" type="ORF">DVW87_13400</name>
</gene>
<keyword evidence="7" id="KW-0460">Magnesium</keyword>
<organism evidence="11 12">
    <name type="scientific">Sphingomonas aracearum</name>
    <dbReference type="NCBI Taxonomy" id="2283317"/>
    <lineage>
        <taxon>Bacteria</taxon>
        <taxon>Pseudomonadati</taxon>
        <taxon>Pseudomonadota</taxon>
        <taxon>Alphaproteobacteria</taxon>
        <taxon>Sphingomonadales</taxon>
        <taxon>Sphingomonadaceae</taxon>
        <taxon>Sphingomonas</taxon>
    </lineage>
</organism>
<evidence type="ECO:0000256" key="7">
    <source>
        <dbReference type="HAMAP-Rule" id="MF_00379"/>
    </source>
</evidence>
<reference evidence="11 12" key="1">
    <citation type="submission" date="2018-07" db="EMBL/GenBank/DDBJ databases">
        <title>a novel species of Sphingomonas isolated from the rhizosphere soil of Araceae plant.</title>
        <authorList>
            <person name="Zhiyong W."/>
            <person name="Qinglan Z."/>
            <person name="Zhiwei F."/>
            <person name="Ding X."/>
            <person name="Gejiao W."/>
            <person name="Shixue Z."/>
        </authorList>
    </citation>
    <scope>NUCLEOTIDE SEQUENCE [LARGE SCALE GENOMIC DNA]</scope>
    <source>
        <strain evidence="11 12">WZY 27</strain>
    </source>
</reference>
<feature type="binding site" evidence="7">
    <location>
        <begin position="243"/>
        <end position="249"/>
    </location>
    <ligand>
        <name>GTP</name>
        <dbReference type="ChEBI" id="CHEBI:37565"/>
    </ligand>
</feature>
<dbReference type="InterPro" id="IPR027266">
    <property type="entry name" value="TrmE/GcvT-like"/>
</dbReference>
<dbReference type="SUPFAM" id="SSF116878">
    <property type="entry name" value="TrmE connector domain"/>
    <property type="match status" value="1"/>
</dbReference>
<comment type="caution">
    <text evidence="7">Lacks conserved residue(s) required for the propagation of feature annotation.</text>
</comment>
<dbReference type="HAMAP" id="MF_00379">
    <property type="entry name" value="GTPase_MnmE"/>
    <property type="match status" value="1"/>
</dbReference>